<evidence type="ECO:0000259" key="3">
    <source>
        <dbReference type="Pfam" id="PF02902"/>
    </source>
</evidence>
<evidence type="ECO:0000256" key="1">
    <source>
        <dbReference type="ARBA" id="ARBA00022670"/>
    </source>
</evidence>
<reference evidence="4" key="1">
    <citation type="submission" date="2019-12" db="EMBL/GenBank/DDBJ databases">
        <title>Genome sequencing and annotation of Brassica cretica.</title>
        <authorList>
            <person name="Studholme D.J."/>
            <person name="Sarris P.F."/>
        </authorList>
    </citation>
    <scope>NUCLEOTIDE SEQUENCE</scope>
    <source>
        <strain evidence="4">PFS-001/15</strain>
        <tissue evidence="4">Leaf</tissue>
    </source>
</reference>
<accession>A0A8S9LMZ1</accession>
<evidence type="ECO:0000313" key="5">
    <source>
        <dbReference type="Proteomes" id="UP000712281"/>
    </source>
</evidence>
<organism evidence="4 5">
    <name type="scientific">Brassica cretica</name>
    <name type="common">Mustard</name>
    <dbReference type="NCBI Taxonomy" id="69181"/>
    <lineage>
        <taxon>Eukaryota</taxon>
        <taxon>Viridiplantae</taxon>
        <taxon>Streptophyta</taxon>
        <taxon>Embryophyta</taxon>
        <taxon>Tracheophyta</taxon>
        <taxon>Spermatophyta</taxon>
        <taxon>Magnoliopsida</taxon>
        <taxon>eudicotyledons</taxon>
        <taxon>Gunneridae</taxon>
        <taxon>Pentapetalae</taxon>
        <taxon>rosids</taxon>
        <taxon>malvids</taxon>
        <taxon>Brassicales</taxon>
        <taxon>Brassicaceae</taxon>
        <taxon>Brassiceae</taxon>
        <taxon>Brassica</taxon>
    </lineage>
</organism>
<sequence>MPRVTYVASGAVVVVAGKPEAESSVAHARAEVGVYKNSEQEKMGVSKENQKHVVVDQVGIDDEIGSGDDLTDDDAADAKEDSGSMVLSDSPTPLAIRHVPLADEEELAAFLLAKSQLTLADMVRLSEDGLFDLQHAYECWGEGVILTTSFFSNWLHRAFGLIACERRYGLRVHLDGAMFVAPWFTVHMQGKGRSFKAARRKTIIAGDAKITKYLTRSRQRWGAEVDRLYTPMIWEGSHWVGLCISLTE</sequence>
<dbReference type="EMBL" id="QGKW02000276">
    <property type="protein sequence ID" value="KAF2608515.1"/>
    <property type="molecule type" value="Genomic_DNA"/>
</dbReference>
<evidence type="ECO:0000313" key="4">
    <source>
        <dbReference type="EMBL" id="KAF2608515.1"/>
    </source>
</evidence>
<proteinExistence type="predicted"/>
<dbReference type="AlphaFoldDB" id="A0A8S9LMZ1"/>
<dbReference type="Pfam" id="PF02902">
    <property type="entry name" value="Peptidase_C48"/>
    <property type="match status" value="1"/>
</dbReference>
<dbReference type="Proteomes" id="UP000712281">
    <property type="component" value="Unassembled WGS sequence"/>
</dbReference>
<evidence type="ECO:0000256" key="2">
    <source>
        <dbReference type="ARBA" id="ARBA00022801"/>
    </source>
</evidence>
<keyword evidence="1" id="KW-0645">Protease</keyword>
<dbReference type="GO" id="GO:0008234">
    <property type="term" value="F:cysteine-type peptidase activity"/>
    <property type="evidence" value="ECO:0007669"/>
    <property type="project" value="InterPro"/>
</dbReference>
<gene>
    <name evidence="4" type="ORF">F2Q68_00043703</name>
</gene>
<dbReference type="GO" id="GO:0006508">
    <property type="term" value="P:proteolysis"/>
    <property type="evidence" value="ECO:0007669"/>
    <property type="project" value="UniProtKB-KW"/>
</dbReference>
<comment type="caution">
    <text evidence="4">The sequence shown here is derived from an EMBL/GenBank/DDBJ whole genome shotgun (WGS) entry which is preliminary data.</text>
</comment>
<dbReference type="InterPro" id="IPR003653">
    <property type="entry name" value="Peptidase_C48_C"/>
</dbReference>
<feature type="domain" description="Ubiquitin-like protease family profile" evidence="3">
    <location>
        <begin position="178"/>
        <end position="247"/>
    </location>
</feature>
<name>A0A8S9LMZ1_BRACR</name>
<keyword evidence="2" id="KW-0378">Hydrolase</keyword>
<protein>
    <recommendedName>
        <fullName evidence="3">Ubiquitin-like protease family profile domain-containing protein</fullName>
    </recommendedName>
</protein>